<sequence length="163" mass="18784">MSINKYGPHILVVPEDDANRQIANGFILHPDINGRAIQVLPPAGGWMRVVEDFTADHASGLRQYDQRRLVMLIDFDDERERRFECIKRQVPQELDNRVFILGVLSNPENLRKSINVKYEGIGRALSEDCAKDRHEMWGHALLAHNEGELERMILDVKPFLFVP</sequence>
<gene>
    <name evidence="1" type="ordered locus">Desti_0765</name>
</gene>
<dbReference type="RefSeq" id="WP_014808646.1">
    <property type="nucleotide sequence ID" value="NC_018025.1"/>
</dbReference>
<evidence type="ECO:0000313" key="1">
    <source>
        <dbReference type="EMBL" id="AFM23490.1"/>
    </source>
</evidence>
<dbReference type="HOGENOM" id="CLU_1737412_0_0_7"/>
<dbReference type="eggNOG" id="ENOG5030HF9">
    <property type="taxonomic scope" value="Bacteria"/>
</dbReference>
<dbReference type="AlphaFoldDB" id="I4C1P9"/>
<evidence type="ECO:0000313" key="2">
    <source>
        <dbReference type="Proteomes" id="UP000006055"/>
    </source>
</evidence>
<accession>I4C1P9</accession>
<dbReference type="KEGG" id="dti:Desti_0765"/>
<dbReference type="OrthoDB" id="490334at2"/>
<reference evidence="2" key="1">
    <citation type="submission" date="2012-06" db="EMBL/GenBank/DDBJ databases">
        <title>Complete sequence of chromosome of Desulfomonile tiedjei DSM 6799.</title>
        <authorList>
            <person name="Lucas S."/>
            <person name="Copeland A."/>
            <person name="Lapidus A."/>
            <person name="Glavina del Rio T."/>
            <person name="Dalin E."/>
            <person name="Tice H."/>
            <person name="Bruce D."/>
            <person name="Goodwin L."/>
            <person name="Pitluck S."/>
            <person name="Peters L."/>
            <person name="Ovchinnikova G."/>
            <person name="Zeytun A."/>
            <person name="Lu M."/>
            <person name="Kyrpides N."/>
            <person name="Mavromatis K."/>
            <person name="Ivanova N."/>
            <person name="Brettin T."/>
            <person name="Detter J.C."/>
            <person name="Han C."/>
            <person name="Larimer F."/>
            <person name="Land M."/>
            <person name="Hauser L."/>
            <person name="Markowitz V."/>
            <person name="Cheng J.-F."/>
            <person name="Hugenholtz P."/>
            <person name="Woyke T."/>
            <person name="Wu D."/>
            <person name="Spring S."/>
            <person name="Schroeder M."/>
            <person name="Brambilla E."/>
            <person name="Klenk H.-P."/>
            <person name="Eisen J.A."/>
        </authorList>
    </citation>
    <scope>NUCLEOTIDE SEQUENCE [LARGE SCALE GENOMIC DNA]</scope>
    <source>
        <strain evidence="2">ATCC 49306 / DSM 6799 / DCB-1</strain>
    </source>
</reference>
<proteinExistence type="predicted"/>
<dbReference type="Proteomes" id="UP000006055">
    <property type="component" value="Chromosome"/>
</dbReference>
<organism evidence="1 2">
    <name type="scientific">Desulfomonile tiedjei (strain ATCC 49306 / DSM 6799 / DCB-1)</name>
    <dbReference type="NCBI Taxonomy" id="706587"/>
    <lineage>
        <taxon>Bacteria</taxon>
        <taxon>Pseudomonadati</taxon>
        <taxon>Thermodesulfobacteriota</taxon>
        <taxon>Desulfomonilia</taxon>
        <taxon>Desulfomonilales</taxon>
        <taxon>Desulfomonilaceae</taxon>
        <taxon>Desulfomonile</taxon>
    </lineage>
</organism>
<dbReference type="EMBL" id="CP003360">
    <property type="protein sequence ID" value="AFM23490.1"/>
    <property type="molecule type" value="Genomic_DNA"/>
</dbReference>
<name>I4C1P9_DESTA</name>
<protein>
    <submittedName>
        <fullName evidence="1">Uncharacterized protein</fullName>
    </submittedName>
</protein>
<keyword evidence="2" id="KW-1185">Reference proteome</keyword>